<gene>
    <name evidence="1" type="ORF">K5V21_00050</name>
</gene>
<comment type="caution">
    <text evidence="1">The sequence shown here is derived from an EMBL/GenBank/DDBJ whole genome shotgun (WGS) entry which is preliminary data.</text>
</comment>
<accession>A0ABS7KSP1</accession>
<organism evidence="1 2">
    <name type="scientific">Clostridium sardiniense</name>
    <name type="common">Clostridium absonum</name>
    <dbReference type="NCBI Taxonomy" id="29369"/>
    <lineage>
        <taxon>Bacteria</taxon>
        <taxon>Bacillati</taxon>
        <taxon>Bacillota</taxon>
        <taxon>Clostridia</taxon>
        <taxon>Eubacteriales</taxon>
        <taxon>Clostridiaceae</taxon>
        <taxon>Clostridium</taxon>
    </lineage>
</organism>
<evidence type="ECO:0000313" key="1">
    <source>
        <dbReference type="EMBL" id="MBY0753833.1"/>
    </source>
</evidence>
<sequence>MRLDLYTIYLYNYSKEYLFQKNVDFKKISEFSKSSKAVFRDDFIFEKIVATNVIEFYEYLKKRKCFKVGLLIHNKKELFIKFWCKFSLEYWHGEYITKSEIDCSYMEYRKVKEELWADKYMELTKKEKDELRLRFKINNYIDD</sequence>
<dbReference type="EMBL" id="JAIKTU010000001">
    <property type="protein sequence ID" value="MBY0753833.1"/>
    <property type="molecule type" value="Genomic_DNA"/>
</dbReference>
<name>A0ABS7KSP1_CLOSR</name>
<reference evidence="1 2" key="1">
    <citation type="journal article" date="2021" name="Cell Host Microbe">
        <title>in vivo commensal control of Clostridioides difficile virulence.</title>
        <authorList>
            <person name="Girinathan B.P."/>
            <person name="Dibenedetto N."/>
            <person name="Worley J.N."/>
            <person name="Peltier J."/>
            <person name="Arrieta-Ortiz M.L."/>
            <person name="Rupa Christinal Immanuel S."/>
            <person name="Lavin R."/>
            <person name="Delaney M.L."/>
            <person name="Cummins C."/>
            <person name="Hoffmann M."/>
            <person name="Luo Y."/>
            <person name="Gonzalez-Escalona N."/>
            <person name="Allard M."/>
            <person name="Onderdonk A.B."/>
            <person name="Gerber G.K."/>
            <person name="Sonenshein A.L."/>
            <person name="Baliga N."/>
            <person name="Dupuy B."/>
            <person name="Bry L."/>
        </authorList>
    </citation>
    <scope>NUCLEOTIDE SEQUENCE [LARGE SCALE GENOMIC DNA]</scope>
    <source>
        <strain evidence="1 2">DSM 599</strain>
    </source>
</reference>
<dbReference type="RefSeq" id="WP_221858180.1">
    <property type="nucleotide sequence ID" value="NZ_JAIKTU010000001.1"/>
</dbReference>
<proteinExistence type="predicted"/>
<dbReference type="Proteomes" id="UP001299068">
    <property type="component" value="Unassembled WGS sequence"/>
</dbReference>
<evidence type="ECO:0000313" key="2">
    <source>
        <dbReference type="Proteomes" id="UP001299068"/>
    </source>
</evidence>
<keyword evidence="2" id="KW-1185">Reference proteome</keyword>
<protein>
    <submittedName>
        <fullName evidence="1">Uncharacterized protein</fullName>
    </submittedName>
</protein>